<dbReference type="Proteomes" id="UP000017786">
    <property type="component" value="Chromosome"/>
</dbReference>
<accession>U5X1C6</accession>
<sequence length="81" mass="8770">MPPGQQVFQLWITGEIVDSKRHAFDDCGDWVVESPNVFYNLVDESVDGSHCAGDEQRVGIGKVAVHRLTSDSQPAGDVGKA</sequence>
<evidence type="ECO:0000313" key="1">
    <source>
        <dbReference type="EMBL" id="AGZ54105.1"/>
    </source>
</evidence>
<protein>
    <submittedName>
        <fullName evidence="1">Uncharacterized protein</fullName>
    </submittedName>
</protein>
<dbReference type="KEGG" id="mkn:MKAN_08335"/>
<evidence type="ECO:0000313" key="2">
    <source>
        <dbReference type="Proteomes" id="UP000017786"/>
    </source>
</evidence>
<organism evidence="1 2">
    <name type="scientific">Mycobacterium kansasii ATCC 12478</name>
    <dbReference type="NCBI Taxonomy" id="557599"/>
    <lineage>
        <taxon>Bacteria</taxon>
        <taxon>Bacillati</taxon>
        <taxon>Actinomycetota</taxon>
        <taxon>Actinomycetes</taxon>
        <taxon>Mycobacteriales</taxon>
        <taxon>Mycobacteriaceae</taxon>
        <taxon>Mycobacterium</taxon>
    </lineage>
</organism>
<gene>
    <name evidence="1" type="ORF">MKAN_08335</name>
</gene>
<dbReference type="EMBL" id="CP006835">
    <property type="protein sequence ID" value="AGZ54105.1"/>
    <property type="molecule type" value="Genomic_DNA"/>
</dbReference>
<dbReference type="AlphaFoldDB" id="U5X1C6"/>
<dbReference type="HOGENOM" id="CLU_2570132_0_0_11"/>
<proteinExistence type="predicted"/>
<reference evidence="1 2" key="1">
    <citation type="submission" date="2013-10" db="EMBL/GenBank/DDBJ databases">
        <title>Genome sequence of Mycobacterium kansasii.</title>
        <authorList>
            <consortium name="McGill University Mycobacterium genome consortium"/>
            <person name="Veyrier F.J."/>
            <person name="Behr M.A."/>
        </authorList>
    </citation>
    <scope>NUCLEOTIDE SEQUENCE [LARGE SCALE GENOMIC DNA]</scope>
    <source>
        <strain evidence="1 2">ATCC 12478</strain>
    </source>
</reference>
<name>U5X1C6_MYCKA</name>